<reference evidence="3" key="1">
    <citation type="submission" date="2022-09" db="EMBL/GenBank/DDBJ databases">
        <title>Tahibacter sp. nov., isolated from a fresh water.</title>
        <authorList>
            <person name="Baek J.H."/>
            <person name="Lee J.K."/>
            <person name="Kim J.M."/>
            <person name="Jeon C.O."/>
        </authorList>
    </citation>
    <scope>NUCLEOTIDE SEQUENCE</scope>
    <source>
        <strain evidence="3">W38</strain>
    </source>
</reference>
<accession>A0ABY6BIR1</accession>
<dbReference type="Proteomes" id="UP001064632">
    <property type="component" value="Chromosome"/>
</dbReference>
<evidence type="ECO:0000259" key="2">
    <source>
        <dbReference type="SMART" id="SM00460"/>
    </source>
</evidence>
<dbReference type="SMART" id="SM00460">
    <property type="entry name" value="TGc"/>
    <property type="match status" value="1"/>
</dbReference>
<organism evidence="3 4">
    <name type="scientific">Tahibacter amnicola</name>
    <dbReference type="NCBI Taxonomy" id="2976241"/>
    <lineage>
        <taxon>Bacteria</taxon>
        <taxon>Pseudomonadati</taxon>
        <taxon>Pseudomonadota</taxon>
        <taxon>Gammaproteobacteria</taxon>
        <taxon>Lysobacterales</taxon>
        <taxon>Rhodanobacteraceae</taxon>
        <taxon>Tahibacter</taxon>
    </lineage>
</organism>
<feature type="chain" id="PRO_5047233814" evidence="1">
    <location>
        <begin position="28"/>
        <end position="484"/>
    </location>
</feature>
<gene>
    <name evidence="3" type="ORF">N4264_09835</name>
</gene>
<dbReference type="RefSeq" id="WP_261696856.1">
    <property type="nucleotide sequence ID" value="NZ_CP104694.1"/>
</dbReference>
<feature type="domain" description="Transglutaminase-like" evidence="2">
    <location>
        <begin position="377"/>
        <end position="443"/>
    </location>
</feature>
<sequence>MRRILANALLPVSLLCAALFCGTNAAAAPVEETWMSVTLDGRKIGHMLNRREERGGHVVTTQTLDVRIDRGGIGIGMVTSEVSEETADGKPLSFRSHSKLSGTETTLTGTLDGETLSIETSVGGATQRKTLAWPKGALLSEGLRLAAIKQGLKPGTRYDLVAFQPSSLDAFPVTTDIKKTEVVDLPGGRRNLVRVEQQVLVPGMPLQSGAWVDEKYNVHKLTMQLLGFKLEMLACDQACAQAPNQPADMLKYAILQAPRALGTDDLNGSLRYTLVPRDPAKPFTLPPTSEQTIRQSDKSIQVSVAPRPVADGEAPVAADRLANAWLQSDAPEIAQLAKDAAANAKTDAEKMSLMEGFVRSYIKDKNLSVGYASALETLKTREGDCTEHALLLAAMGRALQIPTRVVDGLAYTGQFGNAERVFVPHAWVQAWVDGQWRSYDAALNGFDSGHIALGVGDGDPWRFYAGIGTLGNITLKSVENVKAP</sequence>
<dbReference type="Gene3D" id="3.10.620.30">
    <property type="match status" value="1"/>
</dbReference>
<dbReference type="EMBL" id="CP104694">
    <property type="protein sequence ID" value="UXI69904.1"/>
    <property type="molecule type" value="Genomic_DNA"/>
</dbReference>
<keyword evidence="1" id="KW-0732">Signal</keyword>
<evidence type="ECO:0000313" key="4">
    <source>
        <dbReference type="Proteomes" id="UP001064632"/>
    </source>
</evidence>
<dbReference type="PANTHER" id="PTHR33490:SF3">
    <property type="entry name" value="CONSERVED INTEGRAL MEMBRANE PROTEIN"/>
    <property type="match status" value="1"/>
</dbReference>
<dbReference type="SUPFAM" id="SSF54001">
    <property type="entry name" value="Cysteine proteinases"/>
    <property type="match status" value="1"/>
</dbReference>
<dbReference type="InterPro" id="IPR038765">
    <property type="entry name" value="Papain-like_cys_pep_sf"/>
</dbReference>
<protein>
    <submittedName>
        <fullName evidence="3">Transglutaminase-like domain-containing protein</fullName>
    </submittedName>
</protein>
<dbReference type="InterPro" id="IPR002931">
    <property type="entry name" value="Transglutaminase-like"/>
</dbReference>
<feature type="signal peptide" evidence="1">
    <location>
        <begin position="1"/>
        <end position="27"/>
    </location>
</feature>
<name>A0ABY6BIR1_9GAMM</name>
<evidence type="ECO:0000313" key="3">
    <source>
        <dbReference type="EMBL" id="UXI69904.1"/>
    </source>
</evidence>
<dbReference type="PANTHER" id="PTHR33490">
    <property type="entry name" value="BLR5614 PROTEIN-RELATED"/>
    <property type="match status" value="1"/>
</dbReference>
<proteinExistence type="predicted"/>
<evidence type="ECO:0000256" key="1">
    <source>
        <dbReference type="SAM" id="SignalP"/>
    </source>
</evidence>
<dbReference type="Pfam" id="PF01841">
    <property type="entry name" value="Transglut_core"/>
    <property type="match status" value="1"/>
</dbReference>
<keyword evidence="4" id="KW-1185">Reference proteome</keyword>